<dbReference type="HOGENOM" id="CLU_2184380_0_0_1"/>
<evidence type="ECO:0000313" key="2">
    <source>
        <dbReference type="Proteomes" id="UP000019384"/>
    </source>
</evidence>
<gene>
    <name evidence="1" type="ORF">KUCA_T00005834001</name>
</gene>
<keyword evidence="2" id="KW-1185">Reference proteome</keyword>
<name>W6MY14_9ASCO</name>
<dbReference type="GeneID" id="34523211"/>
<reference evidence="1" key="1">
    <citation type="submission" date="2013-12" db="EMBL/GenBank/DDBJ databases">
        <authorList>
            <person name="Genoscope - CEA"/>
        </authorList>
    </citation>
    <scope>NUCLEOTIDE SEQUENCE</scope>
    <source>
        <strain evidence="1">CBS 1993</strain>
    </source>
</reference>
<sequence length="109" mass="12118">MPPGLIPTHDSVDVLYRQQSLDERLHDSWSACFICRAVTAGKLYAGPRLGGDILGLTHRSQFPYYCQSIPMQTEIPVKPLLAHFSLSFLFLPCPGIIVDPPPVLHHPTL</sequence>
<reference evidence="1" key="2">
    <citation type="submission" date="2014-02" db="EMBL/GenBank/DDBJ databases">
        <title>Complete DNA sequence of /Kuraishia capsulata/ illustrates novel genomic features among budding yeasts (/Saccharomycotina/).</title>
        <authorList>
            <person name="Morales L."/>
            <person name="Noel B."/>
            <person name="Porcel B."/>
            <person name="Marcet-Houben M."/>
            <person name="Hullo M-F."/>
            <person name="Sacerdot C."/>
            <person name="Tekaia F."/>
            <person name="Leh-Louis V."/>
            <person name="Despons L."/>
            <person name="Khanna V."/>
            <person name="Aury J-M."/>
            <person name="Barbe V."/>
            <person name="Couloux A."/>
            <person name="Labadie K."/>
            <person name="Pelletier E."/>
            <person name="Souciet J-L."/>
            <person name="Boekhout T."/>
            <person name="Gabaldon T."/>
            <person name="Wincker P."/>
            <person name="Dujon B."/>
        </authorList>
    </citation>
    <scope>NUCLEOTIDE SEQUENCE</scope>
    <source>
        <strain evidence="1">CBS 1993</strain>
    </source>
</reference>
<dbReference type="RefSeq" id="XP_022461823.1">
    <property type="nucleotide sequence ID" value="XM_022602996.1"/>
</dbReference>
<dbReference type="Proteomes" id="UP000019384">
    <property type="component" value="Unassembled WGS sequence"/>
</dbReference>
<protein>
    <submittedName>
        <fullName evidence="1">Uncharacterized protein</fullName>
    </submittedName>
</protein>
<dbReference type="EMBL" id="HG793131">
    <property type="protein sequence ID" value="CDK29840.1"/>
    <property type="molecule type" value="Genomic_DNA"/>
</dbReference>
<organism evidence="1 2">
    <name type="scientific">Kuraishia capsulata CBS 1993</name>
    <dbReference type="NCBI Taxonomy" id="1382522"/>
    <lineage>
        <taxon>Eukaryota</taxon>
        <taxon>Fungi</taxon>
        <taxon>Dikarya</taxon>
        <taxon>Ascomycota</taxon>
        <taxon>Saccharomycotina</taxon>
        <taxon>Pichiomycetes</taxon>
        <taxon>Pichiales</taxon>
        <taxon>Pichiaceae</taxon>
        <taxon>Kuraishia</taxon>
    </lineage>
</organism>
<evidence type="ECO:0000313" key="1">
    <source>
        <dbReference type="EMBL" id="CDK29840.1"/>
    </source>
</evidence>
<dbReference type="AlphaFoldDB" id="W6MY14"/>
<accession>W6MY14</accession>
<proteinExistence type="predicted"/>